<accession>A0A1H0YU32</accession>
<reference evidence="6 7" key="1">
    <citation type="submission" date="2016-10" db="EMBL/GenBank/DDBJ databases">
        <authorList>
            <person name="de Groot N.N."/>
        </authorList>
    </citation>
    <scope>NUCLEOTIDE SEQUENCE [LARGE SCALE GENOMIC DNA]</scope>
    <source>
        <strain evidence="6 7">CGMCC 1.10449</strain>
    </source>
</reference>
<dbReference type="InterPro" id="IPR001347">
    <property type="entry name" value="SIS_dom"/>
</dbReference>
<dbReference type="InterPro" id="IPR000281">
    <property type="entry name" value="HTH_RpiR"/>
</dbReference>
<dbReference type="CDD" id="cd05013">
    <property type="entry name" value="SIS_RpiR"/>
    <property type="match status" value="1"/>
</dbReference>
<dbReference type="STRING" id="553311.SAMN05216231_0853"/>
<dbReference type="GO" id="GO:0003677">
    <property type="term" value="F:DNA binding"/>
    <property type="evidence" value="ECO:0007669"/>
    <property type="project" value="UniProtKB-KW"/>
</dbReference>
<dbReference type="GO" id="GO:1901135">
    <property type="term" value="P:carbohydrate derivative metabolic process"/>
    <property type="evidence" value="ECO:0007669"/>
    <property type="project" value="InterPro"/>
</dbReference>
<evidence type="ECO:0000256" key="3">
    <source>
        <dbReference type="ARBA" id="ARBA00023163"/>
    </source>
</evidence>
<keyword evidence="7" id="KW-1185">Reference proteome</keyword>
<dbReference type="Gene3D" id="3.40.50.10490">
    <property type="entry name" value="Glucose-6-phosphate isomerase like protein, domain 1"/>
    <property type="match status" value="1"/>
</dbReference>
<gene>
    <name evidence="6" type="ORF">SAMN05216231_0853</name>
</gene>
<dbReference type="Pfam" id="PF01380">
    <property type="entry name" value="SIS"/>
    <property type="match status" value="1"/>
</dbReference>
<dbReference type="PANTHER" id="PTHR30514:SF1">
    <property type="entry name" value="HTH-TYPE TRANSCRIPTIONAL REGULATOR HEXR-RELATED"/>
    <property type="match status" value="1"/>
</dbReference>
<feature type="domain" description="HTH rpiR-type" evidence="4">
    <location>
        <begin position="8"/>
        <end position="84"/>
    </location>
</feature>
<keyword evidence="2" id="KW-0238">DNA-binding</keyword>
<dbReference type="PANTHER" id="PTHR30514">
    <property type="entry name" value="GLUCOKINASE"/>
    <property type="match status" value="1"/>
</dbReference>
<evidence type="ECO:0000259" key="4">
    <source>
        <dbReference type="PROSITE" id="PS51071"/>
    </source>
</evidence>
<feature type="domain" description="SIS" evidence="5">
    <location>
        <begin position="128"/>
        <end position="260"/>
    </location>
</feature>
<dbReference type="InterPro" id="IPR047640">
    <property type="entry name" value="RpiR-like"/>
</dbReference>
<proteinExistence type="predicted"/>
<dbReference type="GO" id="GO:0097367">
    <property type="term" value="F:carbohydrate derivative binding"/>
    <property type="evidence" value="ECO:0007669"/>
    <property type="project" value="InterPro"/>
</dbReference>
<dbReference type="InterPro" id="IPR009057">
    <property type="entry name" value="Homeodomain-like_sf"/>
</dbReference>
<name>A0A1H0YU32_9BACI</name>
<sequence length="286" mass="31880">MNTITPATNVLNRIRSAYSSFSEKEKLVADYILDKPEKIIHATINQVADDLMIADATVFRFCKRLGFKGYQSLKIVLASEIVNPIKDIHESINENDSELEVTKKVFQSNIKAIEYTRDLQSQDSIQQAVDFLTRSNNLSFYGNGGSGIVGLDAQHKFIKTGLISQAYTDSHLQLMSASQLNEQSVAIFISHSGSNKDLLDVIEVAKKRNAKTIGITNFAKSPLSKVVDISLFTAAQETEYRSEALASRIAELSIIDALYVNYCLQKKEQTKESLSKMRDAISSKRL</sequence>
<dbReference type="SUPFAM" id="SSF53697">
    <property type="entry name" value="SIS domain"/>
    <property type="match status" value="1"/>
</dbReference>
<evidence type="ECO:0000313" key="6">
    <source>
        <dbReference type="EMBL" id="SDQ18630.1"/>
    </source>
</evidence>
<dbReference type="InterPro" id="IPR035472">
    <property type="entry name" value="RpiR-like_SIS"/>
</dbReference>
<dbReference type="GO" id="GO:0003700">
    <property type="term" value="F:DNA-binding transcription factor activity"/>
    <property type="evidence" value="ECO:0007669"/>
    <property type="project" value="InterPro"/>
</dbReference>
<keyword evidence="1" id="KW-0805">Transcription regulation</keyword>
<dbReference type="EMBL" id="FNKD01000001">
    <property type="protein sequence ID" value="SDQ18630.1"/>
    <property type="molecule type" value="Genomic_DNA"/>
</dbReference>
<dbReference type="SUPFAM" id="SSF46689">
    <property type="entry name" value="Homeodomain-like"/>
    <property type="match status" value="1"/>
</dbReference>
<evidence type="ECO:0000256" key="2">
    <source>
        <dbReference type="ARBA" id="ARBA00023125"/>
    </source>
</evidence>
<dbReference type="AlphaFoldDB" id="A0A1H0YU32"/>
<dbReference type="PROSITE" id="PS51071">
    <property type="entry name" value="HTH_RPIR"/>
    <property type="match status" value="1"/>
</dbReference>
<dbReference type="InterPro" id="IPR046348">
    <property type="entry name" value="SIS_dom_sf"/>
</dbReference>
<evidence type="ECO:0000259" key="5">
    <source>
        <dbReference type="PROSITE" id="PS51464"/>
    </source>
</evidence>
<dbReference type="Pfam" id="PF01418">
    <property type="entry name" value="HTH_6"/>
    <property type="match status" value="1"/>
</dbReference>
<dbReference type="PROSITE" id="PS51464">
    <property type="entry name" value="SIS"/>
    <property type="match status" value="1"/>
</dbReference>
<dbReference type="Gene3D" id="1.10.10.10">
    <property type="entry name" value="Winged helix-like DNA-binding domain superfamily/Winged helix DNA-binding domain"/>
    <property type="match status" value="1"/>
</dbReference>
<evidence type="ECO:0000313" key="7">
    <source>
        <dbReference type="Proteomes" id="UP000199444"/>
    </source>
</evidence>
<evidence type="ECO:0000256" key="1">
    <source>
        <dbReference type="ARBA" id="ARBA00023015"/>
    </source>
</evidence>
<dbReference type="Proteomes" id="UP000199444">
    <property type="component" value="Unassembled WGS sequence"/>
</dbReference>
<protein>
    <submittedName>
        <fullName evidence="6">Transcriptional regulator, RpiR family</fullName>
    </submittedName>
</protein>
<keyword evidence="3" id="KW-0804">Transcription</keyword>
<organism evidence="6 7">
    <name type="scientific">Virgibacillus salinus</name>
    <dbReference type="NCBI Taxonomy" id="553311"/>
    <lineage>
        <taxon>Bacteria</taxon>
        <taxon>Bacillati</taxon>
        <taxon>Bacillota</taxon>
        <taxon>Bacilli</taxon>
        <taxon>Bacillales</taxon>
        <taxon>Bacillaceae</taxon>
        <taxon>Virgibacillus</taxon>
    </lineage>
</organism>
<dbReference type="InterPro" id="IPR036388">
    <property type="entry name" value="WH-like_DNA-bd_sf"/>
</dbReference>